<accession>A0A3M6U8X4</accession>
<proteinExistence type="predicted"/>
<dbReference type="OrthoDB" id="5983798at2759"/>
<dbReference type="AlphaFoldDB" id="A0A3M6U8X4"/>
<reference evidence="1 2" key="1">
    <citation type="journal article" date="2018" name="Sci. Rep.">
        <title>Comparative analysis of the Pocillopora damicornis genome highlights role of immune system in coral evolution.</title>
        <authorList>
            <person name="Cunning R."/>
            <person name="Bay R.A."/>
            <person name="Gillette P."/>
            <person name="Baker A.C."/>
            <person name="Traylor-Knowles N."/>
        </authorList>
    </citation>
    <scope>NUCLEOTIDE SEQUENCE [LARGE SCALE GENOMIC DNA]</scope>
    <source>
        <strain evidence="1">RSMAS</strain>
        <tissue evidence="1">Whole animal</tissue>
    </source>
</reference>
<organism evidence="1 2">
    <name type="scientific">Pocillopora damicornis</name>
    <name type="common">Cauliflower coral</name>
    <name type="synonym">Millepora damicornis</name>
    <dbReference type="NCBI Taxonomy" id="46731"/>
    <lineage>
        <taxon>Eukaryota</taxon>
        <taxon>Metazoa</taxon>
        <taxon>Cnidaria</taxon>
        <taxon>Anthozoa</taxon>
        <taxon>Hexacorallia</taxon>
        <taxon>Scleractinia</taxon>
        <taxon>Astrocoeniina</taxon>
        <taxon>Pocilloporidae</taxon>
        <taxon>Pocillopora</taxon>
    </lineage>
</organism>
<dbReference type="EMBL" id="RCHS01002030">
    <property type="protein sequence ID" value="RMX49918.1"/>
    <property type="molecule type" value="Genomic_DNA"/>
</dbReference>
<name>A0A3M6U8X4_POCDA</name>
<sequence length="123" mass="13289">MYGSGKISVFEEVCKRRRNDAAKTNVLTIRAILYFPSIPASFNKCLLGLAVPDLAAGLSGTMIALDLSRSNSQFLRPSVLTIQLFDAFSVEGASFKAIVATGQTTRCLSTTEIIMKNLGEPLE</sequence>
<protein>
    <submittedName>
        <fullName evidence="1">Uncharacterized protein</fullName>
    </submittedName>
</protein>
<evidence type="ECO:0000313" key="2">
    <source>
        <dbReference type="Proteomes" id="UP000275408"/>
    </source>
</evidence>
<evidence type="ECO:0000313" key="1">
    <source>
        <dbReference type="EMBL" id="RMX49918.1"/>
    </source>
</evidence>
<dbReference type="Proteomes" id="UP000275408">
    <property type="component" value="Unassembled WGS sequence"/>
</dbReference>
<keyword evidence="2" id="KW-1185">Reference proteome</keyword>
<gene>
    <name evidence="1" type="ORF">pdam_00017299</name>
</gene>
<comment type="caution">
    <text evidence="1">The sequence shown here is derived from an EMBL/GenBank/DDBJ whole genome shotgun (WGS) entry which is preliminary data.</text>
</comment>